<organism evidence="8 9">
    <name type="scientific">Paenibacillus cisolokensis</name>
    <dbReference type="NCBI Taxonomy" id="1658519"/>
    <lineage>
        <taxon>Bacteria</taxon>
        <taxon>Bacillati</taxon>
        <taxon>Bacillota</taxon>
        <taxon>Bacilli</taxon>
        <taxon>Bacillales</taxon>
        <taxon>Paenibacillaceae</taxon>
        <taxon>Paenibacillus</taxon>
    </lineage>
</organism>
<evidence type="ECO:0000256" key="5">
    <source>
        <dbReference type="ARBA" id="ARBA00022989"/>
    </source>
</evidence>
<reference evidence="8 9" key="1">
    <citation type="submission" date="2021-04" db="EMBL/GenBank/DDBJ databases">
        <title>Draft genome sequence of Paenibacillus cisolokensis, LC2-13A.</title>
        <authorList>
            <person name="Uke A."/>
            <person name="Chhe C."/>
            <person name="Baramee S."/>
            <person name="Kosugi A."/>
        </authorList>
    </citation>
    <scope>NUCLEOTIDE SEQUENCE [LARGE SCALE GENOMIC DNA]</scope>
    <source>
        <strain evidence="8 9">LC2-13A</strain>
    </source>
</reference>
<evidence type="ECO:0000256" key="7">
    <source>
        <dbReference type="SAM" id="Phobius"/>
    </source>
</evidence>
<keyword evidence="5 7" id="KW-1133">Transmembrane helix</keyword>
<comment type="subcellular location">
    <subcellularLocation>
        <location evidence="1">Cell membrane</location>
        <topology evidence="1">Multi-pass membrane protein</topology>
    </subcellularLocation>
</comment>
<evidence type="ECO:0000256" key="4">
    <source>
        <dbReference type="ARBA" id="ARBA00022692"/>
    </source>
</evidence>
<dbReference type="PANTHER" id="PTHR43744:SF8">
    <property type="entry name" value="SN-GLYCEROL-3-PHOSPHATE TRANSPORT SYSTEM PERMEASE PROTEIN UGPE"/>
    <property type="match status" value="1"/>
</dbReference>
<dbReference type="RefSeq" id="WP_244863321.1">
    <property type="nucleotide sequence ID" value="NZ_BOVJ01000050.1"/>
</dbReference>
<feature type="transmembrane region" description="Helical" evidence="7">
    <location>
        <begin position="68"/>
        <end position="87"/>
    </location>
</feature>
<keyword evidence="9" id="KW-1185">Reference proteome</keyword>
<proteinExistence type="predicted"/>
<keyword evidence="4 7" id="KW-0812">Transmembrane</keyword>
<keyword evidence="2" id="KW-0813">Transport</keyword>
<evidence type="ECO:0000256" key="2">
    <source>
        <dbReference type="ARBA" id="ARBA00022448"/>
    </source>
</evidence>
<evidence type="ECO:0000256" key="1">
    <source>
        <dbReference type="ARBA" id="ARBA00004651"/>
    </source>
</evidence>
<comment type="caution">
    <text evidence="8">The sequence shown here is derived from an EMBL/GenBank/DDBJ whole genome shotgun (WGS) entry which is preliminary data.</text>
</comment>
<keyword evidence="6 7" id="KW-0472">Membrane</keyword>
<dbReference type="Gene3D" id="1.10.3720.10">
    <property type="entry name" value="MetI-like"/>
    <property type="match status" value="1"/>
</dbReference>
<evidence type="ECO:0000313" key="8">
    <source>
        <dbReference type="EMBL" id="GIQ62998.1"/>
    </source>
</evidence>
<evidence type="ECO:0000313" key="9">
    <source>
        <dbReference type="Proteomes" id="UP000680304"/>
    </source>
</evidence>
<evidence type="ECO:0000256" key="6">
    <source>
        <dbReference type="ARBA" id="ARBA00023136"/>
    </source>
</evidence>
<accession>A0ABQ4N458</accession>
<gene>
    <name evidence="8" type="ORF">PACILC2_15660</name>
</gene>
<dbReference type="EMBL" id="BOVJ01000050">
    <property type="protein sequence ID" value="GIQ62998.1"/>
    <property type="molecule type" value="Genomic_DNA"/>
</dbReference>
<protein>
    <recommendedName>
        <fullName evidence="10">ABC transmembrane type-1 domain-containing protein</fullName>
    </recommendedName>
</protein>
<keyword evidence="3" id="KW-1003">Cell membrane</keyword>
<dbReference type="PANTHER" id="PTHR43744">
    <property type="entry name" value="ABC TRANSPORTER PERMEASE PROTEIN MG189-RELATED-RELATED"/>
    <property type="match status" value="1"/>
</dbReference>
<evidence type="ECO:0000256" key="3">
    <source>
        <dbReference type="ARBA" id="ARBA00022475"/>
    </source>
</evidence>
<evidence type="ECO:0008006" key="10">
    <source>
        <dbReference type="Google" id="ProtNLM"/>
    </source>
</evidence>
<dbReference type="Proteomes" id="UP000680304">
    <property type="component" value="Unassembled WGS sequence"/>
</dbReference>
<dbReference type="SUPFAM" id="SSF161098">
    <property type="entry name" value="MetI-like"/>
    <property type="match status" value="1"/>
</dbReference>
<name>A0ABQ4N458_9BACL</name>
<sequence>MPISVPAIVVVFLFSLVWHWNETYTTSLYLGESMRTLPLKLQSFDLAFSQVFTSGQTSGDTANINESIKLAGTMLIILPLLILYLFAQRWFVEVIDKTGITGE</sequence>
<dbReference type="InterPro" id="IPR035906">
    <property type="entry name" value="MetI-like_sf"/>
</dbReference>